<sequence length="105" mass="12038">MIEIRLVEDYDKNQLKFILEKIKSVAPRELTYAVEAGIGTVDVNIEDVLPHKSPHEYERSSKLLDDDLWVVILETGYIAYWGGKKYGGEALDDIIYNMFKGGWSL</sequence>
<organism evidence="1">
    <name type="scientific">Staphylococcus phage 184DA</name>
    <dbReference type="NCBI Taxonomy" id="3110532"/>
    <lineage>
        <taxon>Viruses</taxon>
        <taxon>Duplodnaviria</taxon>
        <taxon>Heunggongvirae</taxon>
        <taxon>Uroviricota</taxon>
        <taxon>Caudoviricetes</taxon>
    </lineage>
</organism>
<name>A0AAU6MX16_9CAUD</name>
<dbReference type="EMBL" id="OR885926">
    <property type="protein sequence ID" value="WVX90865.1"/>
    <property type="molecule type" value="Genomic_DNA"/>
</dbReference>
<reference evidence="1" key="1">
    <citation type="submission" date="2023-11" db="EMBL/GenBank/DDBJ databases">
        <title>Characterization of a newly isolated phage infecting non-aureus staphylococci isolated from bovine mastitis.</title>
        <authorList>
            <person name="Wanecka A."/>
            <person name="Marynowska M."/>
            <person name="Wesolowski W."/>
            <person name="Bloch S."/>
            <person name="Nejman-Falenczyk B."/>
            <person name="Neumann J."/>
            <person name="Krol J."/>
            <person name="Florek M."/>
            <person name="Ulanicki K."/>
            <person name="Napierala A."/>
            <person name="Twardon J."/>
            <person name="Wolska B."/>
            <person name="Porebska J."/>
            <person name="Ziubrzycka A."/>
            <person name="Czeretowicz I."/>
            <person name="Benisz M."/>
        </authorList>
    </citation>
    <scope>NUCLEOTIDE SEQUENCE</scope>
</reference>
<evidence type="ECO:0000313" key="1">
    <source>
        <dbReference type="EMBL" id="WVX90634.1"/>
    </source>
</evidence>
<dbReference type="EMBL" id="OR885926">
    <property type="protein sequence ID" value="WVX90634.1"/>
    <property type="molecule type" value="Genomic_DNA"/>
</dbReference>
<proteinExistence type="predicted"/>
<evidence type="ECO:0000313" key="2">
    <source>
        <dbReference type="EMBL" id="WVX90865.1"/>
    </source>
</evidence>
<evidence type="ECO:0008006" key="3">
    <source>
        <dbReference type="Google" id="ProtNLM"/>
    </source>
</evidence>
<protein>
    <recommendedName>
        <fullName evidence="3">Phage protein</fullName>
    </recommendedName>
</protein>
<accession>A0AAU6MX16</accession>
<gene>
    <name evidence="2" type="ORF">184DA_261</name>
    <name evidence="1" type="ORF">184DA_28</name>
</gene>